<keyword evidence="2" id="KW-0732">Signal</keyword>
<dbReference type="SUPFAM" id="SSF51261">
    <property type="entry name" value="Duplicated hybrid motif"/>
    <property type="match status" value="1"/>
</dbReference>
<evidence type="ECO:0000313" key="5">
    <source>
        <dbReference type="Proteomes" id="UP001214043"/>
    </source>
</evidence>
<evidence type="ECO:0000313" key="4">
    <source>
        <dbReference type="EMBL" id="WDI30641.1"/>
    </source>
</evidence>
<gene>
    <name evidence="4" type="ORF">PUV54_11810</name>
</gene>
<dbReference type="PANTHER" id="PTHR21666:SF263">
    <property type="entry name" value="MUREIN HYDROLASE ACTIVATOR NLPD"/>
    <property type="match status" value="1"/>
</dbReference>
<dbReference type="Gene3D" id="2.70.70.10">
    <property type="entry name" value="Glucose Permease (Domain IIA)"/>
    <property type="match status" value="1"/>
</dbReference>
<dbReference type="PROSITE" id="PS51782">
    <property type="entry name" value="LYSM"/>
    <property type="match status" value="2"/>
</dbReference>
<dbReference type="Pfam" id="PF01551">
    <property type="entry name" value="Peptidase_M23"/>
    <property type="match status" value="1"/>
</dbReference>
<organism evidence="4 5">
    <name type="scientific">Hyphococcus flavus</name>
    <dbReference type="NCBI Taxonomy" id="1866326"/>
    <lineage>
        <taxon>Bacteria</taxon>
        <taxon>Pseudomonadati</taxon>
        <taxon>Pseudomonadota</taxon>
        <taxon>Alphaproteobacteria</taxon>
        <taxon>Parvularculales</taxon>
        <taxon>Parvularculaceae</taxon>
        <taxon>Hyphococcus</taxon>
    </lineage>
</organism>
<proteinExistence type="inferred from homology"/>
<comment type="similarity">
    <text evidence="1">Belongs to the E.coli NlpD/Haemophilus LppB family.</text>
</comment>
<dbReference type="KEGG" id="hfl:PUV54_11810"/>
<dbReference type="PROSITE" id="PS51257">
    <property type="entry name" value="PROKAR_LIPOPROTEIN"/>
    <property type="match status" value="1"/>
</dbReference>
<protein>
    <submittedName>
        <fullName evidence="4">M23 family metallopeptidase</fullName>
    </submittedName>
</protein>
<dbReference type="Pfam" id="PF01476">
    <property type="entry name" value="LysM"/>
    <property type="match status" value="2"/>
</dbReference>
<accession>A0AAF0CE40</accession>
<feature type="domain" description="LysM" evidence="3">
    <location>
        <begin position="113"/>
        <end position="157"/>
    </location>
</feature>
<dbReference type="AlphaFoldDB" id="A0AAF0CE40"/>
<feature type="signal peptide" evidence="2">
    <location>
        <begin position="1"/>
        <end position="17"/>
    </location>
</feature>
<dbReference type="SMART" id="SM00257">
    <property type="entry name" value="LysM"/>
    <property type="match status" value="2"/>
</dbReference>
<dbReference type="EMBL" id="CP118166">
    <property type="protein sequence ID" value="WDI30641.1"/>
    <property type="molecule type" value="Genomic_DNA"/>
</dbReference>
<dbReference type="GO" id="GO:0004222">
    <property type="term" value="F:metalloendopeptidase activity"/>
    <property type="evidence" value="ECO:0007669"/>
    <property type="project" value="TreeGrafter"/>
</dbReference>
<dbReference type="InterPro" id="IPR016047">
    <property type="entry name" value="M23ase_b-sheet_dom"/>
</dbReference>
<name>A0AAF0CE40_9PROT</name>
<feature type="domain" description="LysM" evidence="3">
    <location>
        <begin position="193"/>
        <end position="237"/>
    </location>
</feature>
<dbReference type="InterPro" id="IPR050570">
    <property type="entry name" value="Cell_wall_metabolism_enzyme"/>
</dbReference>
<keyword evidence="5" id="KW-1185">Reference proteome</keyword>
<dbReference type="RefSeq" id="WP_274492450.1">
    <property type="nucleotide sequence ID" value="NZ_CP118166.1"/>
</dbReference>
<reference evidence="4" key="1">
    <citation type="submission" date="2023-02" db="EMBL/GenBank/DDBJ databases">
        <title>Genome sequence of Hyphococcus flavus.</title>
        <authorList>
            <person name="Rong J.-C."/>
            <person name="Zhao Q."/>
            <person name="Yi M."/>
            <person name="Wu J.-Y."/>
        </authorList>
    </citation>
    <scope>NUCLEOTIDE SEQUENCE</scope>
    <source>
        <strain evidence="4">MCCC 1K03223</strain>
    </source>
</reference>
<sequence>MKSVRLALLTSSFAAVAACGSHNHAPVVYGSDPSSQTRIYNSPNDIYREQRVAQRTRAPEYREPVYQPPQRRVTARSSQPAQLTPVSAVYLDEPQPLEEGSAAPSEHLHKAEGYIEVQPGDTVYALARKFSVSPASIIDRNDLKAPYALQVGQVLRLPSGSTVVASDTPTRARTRADYGSAAVAARQVAAQDQLYTVTSGDTLYSISRRADVPVDRIASANRMRAPYSLNVGQQLLIPQARAGSMQVAQRNQPKALKQEQMQTRDVDEIARSVSYTPPAAQPAKSMFDWPIRGAIVSEYGSGNLGRRNDGVNIAAPVGTPVRAAADGQVVYRGSELEGFGNLLLIKHEDGFVTAYAHNDTMIVKKGDQVRKGQVIAKVGATGAVTTPQLHFEIRQELKTVDPVALLGNP</sequence>
<dbReference type="CDD" id="cd00118">
    <property type="entry name" value="LysM"/>
    <property type="match status" value="2"/>
</dbReference>
<evidence type="ECO:0000256" key="1">
    <source>
        <dbReference type="ARBA" id="ARBA00038420"/>
    </source>
</evidence>
<dbReference type="Gene3D" id="3.10.350.10">
    <property type="entry name" value="LysM domain"/>
    <property type="match status" value="2"/>
</dbReference>
<dbReference type="InterPro" id="IPR011055">
    <property type="entry name" value="Dup_hybrid_motif"/>
</dbReference>
<evidence type="ECO:0000256" key="2">
    <source>
        <dbReference type="SAM" id="SignalP"/>
    </source>
</evidence>
<dbReference type="Proteomes" id="UP001214043">
    <property type="component" value="Chromosome"/>
</dbReference>
<dbReference type="InterPro" id="IPR018392">
    <property type="entry name" value="LysM"/>
</dbReference>
<feature type="chain" id="PRO_5042199537" evidence="2">
    <location>
        <begin position="18"/>
        <end position="409"/>
    </location>
</feature>
<dbReference type="InterPro" id="IPR036779">
    <property type="entry name" value="LysM_dom_sf"/>
</dbReference>
<dbReference type="PANTHER" id="PTHR21666">
    <property type="entry name" value="PEPTIDASE-RELATED"/>
    <property type="match status" value="1"/>
</dbReference>
<evidence type="ECO:0000259" key="3">
    <source>
        <dbReference type="PROSITE" id="PS51782"/>
    </source>
</evidence>
<dbReference type="SUPFAM" id="SSF54106">
    <property type="entry name" value="LysM domain"/>
    <property type="match status" value="1"/>
</dbReference>
<dbReference type="CDD" id="cd12797">
    <property type="entry name" value="M23_peptidase"/>
    <property type="match status" value="1"/>
</dbReference>